<dbReference type="GO" id="GO:0016020">
    <property type="term" value="C:membrane"/>
    <property type="evidence" value="ECO:0007669"/>
    <property type="project" value="UniProtKB-SubCell"/>
</dbReference>
<gene>
    <name evidence="8" type="ORF">HDID_LOCUS5892</name>
</gene>
<keyword evidence="2" id="KW-0245">EGF-like domain</keyword>
<dbReference type="InterPro" id="IPR001791">
    <property type="entry name" value="Laminin_G"/>
</dbReference>
<dbReference type="PROSITE" id="PS01186">
    <property type="entry name" value="EGF_2"/>
    <property type="match status" value="1"/>
</dbReference>
<dbReference type="Gene3D" id="2.10.25.10">
    <property type="entry name" value="Laminin"/>
    <property type="match status" value="1"/>
</dbReference>
<dbReference type="PROSITE" id="PS50026">
    <property type="entry name" value="EGF_3"/>
    <property type="match status" value="1"/>
</dbReference>
<dbReference type="InterPro" id="IPR006207">
    <property type="entry name" value="Cys_knot_C"/>
</dbReference>
<protein>
    <submittedName>
        <fullName evidence="10">EGF-like domain-containing protein</fullName>
    </submittedName>
</protein>
<dbReference type="AlphaFoldDB" id="A0A0R3SLS9"/>
<sequence>MLADGVFHRLDILVIIDRVEMYVDGVRNALIQSAVPKTDPSNSKSRALVSASPIYLAGAPKRLIKSASRNRIIGSTNGFVGCIESFSINDKLMDFSAALKNSNRLNPGCGTSSSLTKTLNTDSNSKPFYLRSKTESTQSTDSAIIRVTVNIGDCRSPDSACLNGGVCIPEYALPGNSQNRQWASSPSRHVCRCPSGFEGTRCESTTLCKRHSRYSYIYDPDTGCISTRRVMIRSCSGSCQEGAATSLIWEQEERQRKRRMRKRARRRVRRHRSQWNPYSSSPSPGLNRVSRNTEETSGRCCQPIRFKQKRIQFHCPKNGGSGVNRVYSRWFRFVRKCGCTPNCDSGVITTDGTPSAGF</sequence>
<evidence type="ECO:0000259" key="5">
    <source>
        <dbReference type="PROSITE" id="PS01225"/>
    </source>
</evidence>
<dbReference type="PANTHER" id="PTHR15036">
    <property type="entry name" value="PIKACHURIN-LIKE PROTEIN"/>
    <property type="match status" value="1"/>
</dbReference>
<dbReference type="GO" id="GO:0007399">
    <property type="term" value="P:nervous system development"/>
    <property type="evidence" value="ECO:0007669"/>
    <property type="project" value="UniProtKB-ARBA"/>
</dbReference>
<feature type="region of interest" description="Disordered" evidence="4">
    <location>
        <begin position="254"/>
        <end position="294"/>
    </location>
</feature>
<dbReference type="Pfam" id="PF02210">
    <property type="entry name" value="Laminin_G_2"/>
    <property type="match status" value="1"/>
</dbReference>
<dbReference type="CDD" id="cd00110">
    <property type="entry name" value="LamG"/>
    <property type="match status" value="1"/>
</dbReference>
<organism evidence="10">
    <name type="scientific">Hymenolepis diminuta</name>
    <name type="common">Rat tapeworm</name>
    <dbReference type="NCBI Taxonomy" id="6216"/>
    <lineage>
        <taxon>Eukaryota</taxon>
        <taxon>Metazoa</taxon>
        <taxon>Spiralia</taxon>
        <taxon>Lophotrochozoa</taxon>
        <taxon>Platyhelminthes</taxon>
        <taxon>Cestoda</taxon>
        <taxon>Eucestoda</taxon>
        <taxon>Cyclophyllidea</taxon>
        <taxon>Hymenolepididae</taxon>
        <taxon>Hymenolepis</taxon>
    </lineage>
</organism>
<name>A0A0R3SLS9_HYMDI</name>
<feature type="domain" description="Laminin G" evidence="6">
    <location>
        <begin position="1"/>
        <end position="109"/>
    </location>
</feature>
<evidence type="ECO:0000313" key="9">
    <source>
        <dbReference type="Proteomes" id="UP000274504"/>
    </source>
</evidence>
<dbReference type="CDD" id="cd00054">
    <property type="entry name" value="EGF_CA"/>
    <property type="match status" value="1"/>
</dbReference>
<dbReference type="EMBL" id="UYSG01003651">
    <property type="protein sequence ID" value="VDL58210.1"/>
    <property type="molecule type" value="Genomic_DNA"/>
</dbReference>
<dbReference type="SUPFAM" id="SSF49899">
    <property type="entry name" value="Concanavalin A-like lectins/glucanases"/>
    <property type="match status" value="1"/>
</dbReference>
<reference evidence="8 9" key="2">
    <citation type="submission" date="2018-11" db="EMBL/GenBank/DDBJ databases">
        <authorList>
            <consortium name="Pathogen Informatics"/>
        </authorList>
    </citation>
    <scope>NUCLEOTIDE SEQUENCE [LARGE SCALE GENOMIC DNA]</scope>
</reference>
<dbReference type="WBParaSite" id="HDID_0000589401-mRNA-1">
    <property type="protein sequence ID" value="HDID_0000589401-mRNA-1"/>
    <property type="gene ID" value="HDID_0000589401"/>
</dbReference>
<feature type="domain" description="EGF-like" evidence="7">
    <location>
        <begin position="150"/>
        <end position="203"/>
    </location>
</feature>
<dbReference type="STRING" id="6216.A0A0R3SLS9"/>
<evidence type="ECO:0000256" key="4">
    <source>
        <dbReference type="SAM" id="MobiDB-lite"/>
    </source>
</evidence>
<evidence type="ECO:0000313" key="10">
    <source>
        <dbReference type="WBParaSite" id="HDID_0000589401-mRNA-1"/>
    </source>
</evidence>
<comment type="caution">
    <text evidence="2">Lacks conserved residue(s) required for the propagation of feature annotation.</text>
</comment>
<feature type="disulfide bond" evidence="3">
    <location>
        <begin position="82"/>
        <end position="109"/>
    </location>
</feature>
<evidence type="ECO:0000313" key="8">
    <source>
        <dbReference type="EMBL" id="VDL58210.1"/>
    </source>
</evidence>
<dbReference type="InterPro" id="IPR000742">
    <property type="entry name" value="EGF"/>
</dbReference>
<dbReference type="PROSITE" id="PS01225">
    <property type="entry name" value="CTCK_2"/>
    <property type="match status" value="1"/>
</dbReference>
<evidence type="ECO:0000259" key="6">
    <source>
        <dbReference type="PROSITE" id="PS50025"/>
    </source>
</evidence>
<reference evidence="10" key="1">
    <citation type="submission" date="2017-02" db="UniProtKB">
        <authorList>
            <consortium name="WormBaseParasite"/>
        </authorList>
    </citation>
    <scope>IDENTIFICATION</scope>
</reference>
<dbReference type="SMART" id="SM00181">
    <property type="entry name" value="EGF"/>
    <property type="match status" value="1"/>
</dbReference>
<dbReference type="SUPFAM" id="SSF57196">
    <property type="entry name" value="EGF/Laminin"/>
    <property type="match status" value="1"/>
</dbReference>
<evidence type="ECO:0000256" key="3">
    <source>
        <dbReference type="PROSITE-ProRule" id="PRU00122"/>
    </source>
</evidence>
<feature type="compositionally biased region" description="Polar residues" evidence="4">
    <location>
        <begin position="274"/>
        <end position="284"/>
    </location>
</feature>
<dbReference type="SMART" id="SM00041">
    <property type="entry name" value="CT"/>
    <property type="match status" value="1"/>
</dbReference>
<dbReference type="Proteomes" id="UP000274504">
    <property type="component" value="Unassembled WGS sequence"/>
</dbReference>
<evidence type="ECO:0000256" key="2">
    <source>
        <dbReference type="PROSITE-ProRule" id="PRU00076"/>
    </source>
</evidence>
<dbReference type="PROSITE" id="PS00022">
    <property type="entry name" value="EGF_1"/>
    <property type="match status" value="1"/>
</dbReference>
<dbReference type="InterPro" id="IPR013320">
    <property type="entry name" value="ConA-like_dom_sf"/>
</dbReference>
<dbReference type="OrthoDB" id="283575at2759"/>
<proteinExistence type="predicted"/>
<dbReference type="PROSITE" id="PS50025">
    <property type="entry name" value="LAM_G_DOMAIN"/>
    <property type="match status" value="1"/>
</dbReference>
<keyword evidence="1 2" id="KW-1015">Disulfide bond</keyword>
<evidence type="ECO:0000259" key="7">
    <source>
        <dbReference type="PROSITE" id="PS50026"/>
    </source>
</evidence>
<feature type="domain" description="CTCK" evidence="5">
    <location>
        <begin position="208"/>
        <end position="344"/>
    </location>
</feature>
<accession>A0A0R3SLS9</accession>
<dbReference type="InterPro" id="IPR050372">
    <property type="entry name" value="Neurexin-related_CASP"/>
</dbReference>
<dbReference type="PANTHER" id="PTHR15036:SF85">
    <property type="entry name" value="SP2353, ISOFORM A"/>
    <property type="match status" value="1"/>
</dbReference>
<feature type="disulfide bond" evidence="2">
    <location>
        <begin position="193"/>
        <end position="202"/>
    </location>
</feature>
<feature type="compositionally biased region" description="Basic residues" evidence="4">
    <location>
        <begin position="256"/>
        <end position="273"/>
    </location>
</feature>
<evidence type="ECO:0000256" key="1">
    <source>
        <dbReference type="ARBA" id="ARBA00023157"/>
    </source>
</evidence>
<dbReference type="Gene3D" id="2.60.120.200">
    <property type="match status" value="1"/>
</dbReference>